<dbReference type="CDD" id="cd06113">
    <property type="entry name" value="citrate_synt_like_1_2"/>
    <property type="match status" value="1"/>
</dbReference>
<evidence type="ECO:0000313" key="7">
    <source>
        <dbReference type="EMBL" id="GAF26867.1"/>
    </source>
</evidence>
<dbReference type="InterPro" id="IPR016142">
    <property type="entry name" value="Citrate_synth-like_lrg_a-sub"/>
</dbReference>
<accession>A0A0S6UGH6</accession>
<dbReference type="EMBL" id="DF238840">
    <property type="protein sequence ID" value="GAF26867.1"/>
    <property type="molecule type" value="Genomic_DNA"/>
</dbReference>
<evidence type="ECO:0000256" key="2">
    <source>
        <dbReference type="ARBA" id="ARBA00010566"/>
    </source>
</evidence>
<dbReference type="PANTHER" id="PTHR11739">
    <property type="entry name" value="CITRATE SYNTHASE"/>
    <property type="match status" value="1"/>
</dbReference>
<feature type="active site" evidence="6">
    <location>
        <position position="390"/>
    </location>
</feature>
<evidence type="ECO:0000256" key="1">
    <source>
        <dbReference type="ARBA" id="ARBA00005163"/>
    </source>
</evidence>
<gene>
    <name evidence="7" type="ORF">MTY_2207</name>
</gene>
<dbReference type="InterPro" id="IPR016143">
    <property type="entry name" value="Citrate_synth-like_sm_a-sub"/>
</dbReference>
<comment type="similarity">
    <text evidence="2 5">Belongs to the citrate synthase family.</text>
</comment>
<feature type="active site" evidence="6">
    <location>
        <position position="331"/>
    </location>
</feature>
<dbReference type="PRINTS" id="PR00143">
    <property type="entry name" value="CITRTSNTHASE"/>
</dbReference>
<dbReference type="GO" id="GO:0005975">
    <property type="term" value="P:carbohydrate metabolic process"/>
    <property type="evidence" value="ECO:0007669"/>
    <property type="project" value="TreeGrafter"/>
</dbReference>
<dbReference type="InterPro" id="IPR036969">
    <property type="entry name" value="Citrate_synthase_sf"/>
</dbReference>
<reference evidence="7" key="1">
    <citation type="journal article" date="2014" name="Gene">
        <title>Genome-guided analysis of transformation efficiency and carbon dioxide assimilation by Moorella thermoacetica Y72.</title>
        <authorList>
            <person name="Tsukahara K."/>
            <person name="Kita A."/>
            <person name="Nakashimada Y."/>
            <person name="Hoshino T."/>
            <person name="Murakami K."/>
        </authorList>
    </citation>
    <scope>NUCLEOTIDE SEQUENCE [LARGE SCALE GENOMIC DNA]</scope>
    <source>
        <strain evidence="7">Y72</strain>
    </source>
</reference>
<dbReference type="Gene3D" id="1.10.580.10">
    <property type="entry name" value="Citrate Synthase, domain 1"/>
    <property type="match status" value="1"/>
</dbReference>
<dbReference type="GO" id="GO:0006099">
    <property type="term" value="P:tricarboxylic acid cycle"/>
    <property type="evidence" value="ECO:0007669"/>
    <property type="project" value="UniProtKB-UniPathway"/>
</dbReference>
<proteinExistence type="inferred from homology"/>
<sequence>MLTLKMDLQACLDYYCQLAEKNNTIDPDLYEKYNVKRGLRNKDGTGVLVGLTEIGEVHGYILDEGERTPDHGRLLYRGIDIWDIVRGFQQEGRFGFEEVCYLLLFGELPDKKRLEEFTHLLAEHRSLPDGFVEDMILKAPSNDIMNKLARSVLAAYSYDPNPDDISIRNVLRQCIELIARFPIMVAYGYQAKAHYYENKSLYIHLPKTELSTAENFLYMIRPDNQYTSLEAELLDLALVLHAEHGGGNNSAFTVHVVSSTGTDTYSVIAAATGSLKGPKHGGANIKVMKMIEDIKNNVKDWHDEEELRNYLIKILRKEAFDRSGLIYGIGHAVYTLSDPRAVLLKQKAAELAREKDMEDEFGLYLAIEKMAPELFVAEKKVDKVVAPNVDFYSGFVYKMLNIPIELYTPIFAISRIAGWCAHRIEELVSGGKIFRPAYKNVLGKKSYIPLEQR</sequence>
<evidence type="ECO:0000256" key="4">
    <source>
        <dbReference type="ARBA" id="ARBA00049288"/>
    </source>
</evidence>
<organism evidence="7">
    <name type="scientific">Moorella thermoacetica Y72</name>
    <dbReference type="NCBI Taxonomy" id="1325331"/>
    <lineage>
        <taxon>Bacteria</taxon>
        <taxon>Bacillati</taxon>
        <taxon>Bacillota</taxon>
        <taxon>Clostridia</taxon>
        <taxon>Neomoorellales</taxon>
        <taxon>Neomoorellaceae</taxon>
        <taxon>Neomoorella</taxon>
    </lineage>
</organism>
<dbReference type="GO" id="GO:0005829">
    <property type="term" value="C:cytosol"/>
    <property type="evidence" value="ECO:0007669"/>
    <property type="project" value="TreeGrafter"/>
</dbReference>
<dbReference type="GO" id="GO:0036440">
    <property type="term" value="F:citrate synthase activity"/>
    <property type="evidence" value="ECO:0007669"/>
    <property type="project" value="UniProtKB-EC"/>
</dbReference>
<evidence type="ECO:0000256" key="3">
    <source>
        <dbReference type="ARBA" id="ARBA00022679"/>
    </source>
</evidence>
<comment type="catalytic activity">
    <reaction evidence="4">
        <text>oxaloacetate + acetyl-CoA + H2O = citrate + CoA + H(+)</text>
        <dbReference type="Rhea" id="RHEA:16845"/>
        <dbReference type="ChEBI" id="CHEBI:15377"/>
        <dbReference type="ChEBI" id="CHEBI:15378"/>
        <dbReference type="ChEBI" id="CHEBI:16452"/>
        <dbReference type="ChEBI" id="CHEBI:16947"/>
        <dbReference type="ChEBI" id="CHEBI:57287"/>
        <dbReference type="ChEBI" id="CHEBI:57288"/>
        <dbReference type="EC" id="2.3.3.16"/>
    </reaction>
</comment>
<dbReference type="PIRSF" id="PIRSF001369">
    <property type="entry name" value="Citrate_synth"/>
    <property type="match status" value="1"/>
</dbReference>
<keyword evidence="3 5" id="KW-0808">Transferase</keyword>
<evidence type="ECO:0000256" key="5">
    <source>
        <dbReference type="PIRNR" id="PIRNR001369"/>
    </source>
</evidence>
<dbReference type="PANTHER" id="PTHR11739:SF4">
    <property type="entry name" value="CITRATE SYNTHASE, PEROXISOMAL"/>
    <property type="match status" value="1"/>
</dbReference>
<dbReference type="Pfam" id="PF00285">
    <property type="entry name" value="Citrate_synt"/>
    <property type="match status" value="1"/>
</dbReference>
<dbReference type="InterPro" id="IPR024176">
    <property type="entry name" value="Citrate_synthase_bac-typ"/>
</dbReference>
<name>A0A0S6UGH6_NEOTH</name>
<evidence type="ECO:0000256" key="6">
    <source>
        <dbReference type="PIRSR" id="PIRSR001369-1"/>
    </source>
</evidence>
<comment type="pathway">
    <text evidence="1">Carbohydrate metabolism; tricarboxylic acid cycle.</text>
</comment>
<protein>
    <recommendedName>
        <fullName evidence="5">Citrate synthase</fullName>
    </recommendedName>
</protein>
<dbReference type="Gene3D" id="1.10.230.10">
    <property type="entry name" value="Cytochrome P450-Terp, domain 2"/>
    <property type="match status" value="1"/>
</dbReference>
<dbReference type="UniPathway" id="UPA00223"/>
<dbReference type="AlphaFoldDB" id="A0A0S6UGH6"/>
<dbReference type="NCBIfam" id="NF010635">
    <property type="entry name" value="PRK14032.1"/>
    <property type="match status" value="1"/>
</dbReference>
<dbReference type="SUPFAM" id="SSF48256">
    <property type="entry name" value="Citrate synthase"/>
    <property type="match status" value="1"/>
</dbReference>
<dbReference type="InterPro" id="IPR002020">
    <property type="entry name" value="Citrate_synthase"/>
</dbReference>
<dbReference type="Proteomes" id="UP000063718">
    <property type="component" value="Unassembled WGS sequence"/>
</dbReference>